<proteinExistence type="predicted"/>
<name>A0ABQ0DYG3_9EUKA</name>
<protein>
    <recommendedName>
        <fullName evidence="1">UPF3 domain-containing protein</fullName>
    </recommendedName>
</protein>
<dbReference type="Pfam" id="PF03467">
    <property type="entry name" value="Smg4_UPF3"/>
    <property type="match status" value="1"/>
</dbReference>
<dbReference type="EMBL" id="BAAFRS010000364">
    <property type="protein sequence ID" value="GAB1227892.1"/>
    <property type="molecule type" value="Genomic_DNA"/>
</dbReference>
<evidence type="ECO:0000313" key="3">
    <source>
        <dbReference type="Proteomes" id="UP001628156"/>
    </source>
</evidence>
<reference evidence="2 3" key="1">
    <citation type="journal article" date="2019" name="PLoS Negl. Trop. Dis.">
        <title>Whole genome sequencing of Entamoeba nuttalli reveals mammalian host-related molecular signatures and a novel octapeptide-repeat surface protein.</title>
        <authorList>
            <person name="Tanaka M."/>
            <person name="Makiuchi T."/>
            <person name="Komiyama T."/>
            <person name="Shiina T."/>
            <person name="Osaki K."/>
            <person name="Tachibana H."/>
        </authorList>
    </citation>
    <scope>NUCLEOTIDE SEQUENCE [LARGE SCALE GENOMIC DNA]</scope>
    <source>
        <strain evidence="2 3">P19-061405</strain>
    </source>
</reference>
<comment type="caution">
    <text evidence="2">The sequence shown here is derived from an EMBL/GenBank/DDBJ whole genome shotgun (WGS) entry which is preliminary data.</text>
</comment>
<gene>
    <name evidence="2" type="ORF">ENUP19_0364G0010</name>
</gene>
<evidence type="ECO:0000313" key="2">
    <source>
        <dbReference type="EMBL" id="GAB1227892.1"/>
    </source>
</evidence>
<feature type="domain" description="UPF3" evidence="1">
    <location>
        <begin position="23"/>
        <end position="121"/>
    </location>
</feature>
<keyword evidence="3" id="KW-1185">Reference proteome</keyword>
<accession>A0ABQ0DYG3</accession>
<evidence type="ECO:0000259" key="1">
    <source>
        <dbReference type="Pfam" id="PF03467"/>
    </source>
</evidence>
<dbReference type="Proteomes" id="UP001628156">
    <property type="component" value="Unassembled WGS sequence"/>
</dbReference>
<dbReference type="InterPro" id="IPR005120">
    <property type="entry name" value="UPF3_dom"/>
</dbReference>
<sequence length="123" mass="14272">MAVQQSLKLIVQNIPTSNGRTIADKLYEEFSNSIDYYNFIAPENSIFCSAIFHFIDQNSFDKFCRKYTQHTYYLPNGQQKELDIKLCINSKLPADDISDELNGTLEDDPIYQQFADSLSKRNR</sequence>
<organism evidence="2 3">
    <name type="scientific">Entamoeba nuttalli</name>
    <dbReference type="NCBI Taxonomy" id="412467"/>
    <lineage>
        <taxon>Eukaryota</taxon>
        <taxon>Amoebozoa</taxon>
        <taxon>Evosea</taxon>
        <taxon>Archamoebae</taxon>
        <taxon>Mastigamoebida</taxon>
        <taxon>Entamoebidae</taxon>
        <taxon>Entamoeba</taxon>
    </lineage>
</organism>